<gene>
    <name evidence="3" type="ordered locus">Rcas_3569</name>
</gene>
<protein>
    <submittedName>
        <fullName evidence="3">Short-chain dehydrogenase/reductase SDR</fullName>
    </submittedName>
</protein>
<name>A7NPX2_ROSCS</name>
<dbReference type="GO" id="GO:0016616">
    <property type="term" value="F:oxidoreductase activity, acting on the CH-OH group of donors, NAD or NADP as acceptor"/>
    <property type="evidence" value="ECO:0007669"/>
    <property type="project" value="TreeGrafter"/>
</dbReference>
<dbReference type="AlphaFoldDB" id="A7NPX2"/>
<dbReference type="KEGG" id="rca:Rcas_3569"/>
<dbReference type="Gene3D" id="3.40.50.720">
    <property type="entry name" value="NAD(P)-binding Rossmann-like Domain"/>
    <property type="match status" value="1"/>
</dbReference>
<dbReference type="EMBL" id="CP000804">
    <property type="protein sequence ID" value="ABU59618.1"/>
    <property type="molecule type" value="Genomic_DNA"/>
</dbReference>
<evidence type="ECO:0000313" key="4">
    <source>
        <dbReference type="Proteomes" id="UP000000263"/>
    </source>
</evidence>
<dbReference type="HOGENOM" id="CLU_010194_1_2_0"/>
<proteinExistence type="inferred from homology"/>
<dbReference type="Proteomes" id="UP000000263">
    <property type="component" value="Chromosome"/>
</dbReference>
<dbReference type="PRINTS" id="PR00080">
    <property type="entry name" value="SDRFAMILY"/>
</dbReference>
<evidence type="ECO:0000256" key="1">
    <source>
        <dbReference type="ARBA" id="ARBA00006484"/>
    </source>
</evidence>
<dbReference type="PROSITE" id="PS00061">
    <property type="entry name" value="ADH_SHORT"/>
    <property type="match status" value="1"/>
</dbReference>
<dbReference type="RefSeq" id="WP_012122041.1">
    <property type="nucleotide sequence ID" value="NC_009767.1"/>
</dbReference>
<accession>A7NPX2</accession>
<organism evidence="3 4">
    <name type="scientific">Roseiflexus castenholzii (strain DSM 13941 / HLO8)</name>
    <dbReference type="NCBI Taxonomy" id="383372"/>
    <lineage>
        <taxon>Bacteria</taxon>
        <taxon>Bacillati</taxon>
        <taxon>Chloroflexota</taxon>
        <taxon>Chloroflexia</taxon>
        <taxon>Chloroflexales</taxon>
        <taxon>Roseiflexineae</taxon>
        <taxon>Roseiflexaceae</taxon>
        <taxon>Roseiflexus</taxon>
    </lineage>
</organism>
<dbReference type="STRING" id="383372.Rcas_3569"/>
<evidence type="ECO:0000256" key="2">
    <source>
        <dbReference type="ARBA" id="ARBA00023002"/>
    </source>
</evidence>
<dbReference type="eggNOG" id="COG1028">
    <property type="taxonomic scope" value="Bacteria"/>
</dbReference>
<sequence length="257" mass="27241">MSGMLEGNVALITGAASGIGRATALTLARDGSAIVVADLNESGGSATVDAITAAGGWAIFVQADVTRDAERMVEAAVQTFGHLDILVNNAGIFYTADLLDVPFDEWVRAVDVMYFGTFRCSQAAARQMVRQGTGGRIVNISSVNGFLGMPQSSHYNSAKGAIDQLTRCLAVELAPHGILVNGIAPGFVETPMAIVNGVNEHETPEFQEFYVRRRRIPLARPALPEEIAEAVAFLVSPRCTYITGHTLVVDGGLSITF</sequence>
<dbReference type="InterPro" id="IPR020904">
    <property type="entry name" value="Sc_DH/Rdtase_CS"/>
</dbReference>
<keyword evidence="4" id="KW-1185">Reference proteome</keyword>
<dbReference type="CDD" id="cd05233">
    <property type="entry name" value="SDR_c"/>
    <property type="match status" value="1"/>
</dbReference>
<dbReference type="FunFam" id="3.40.50.720:FF:000084">
    <property type="entry name" value="Short-chain dehydrogenase reductase"/>
    <property type="match status" value="1"/>
</dbReference>
<keyword evidence="2" id="KW-0560">Oxidoreductase</keyword>
<dbReference type="SUPFAM" id="SSF51735">
    <property type="entry name" value="NAD(P)-binding Rossmann-fold domains"/>
    <property type="match status" value="1"/>
</dbReference>
<reference evidence="3 4" key="1">
    <citation type="submission" date="2007-08" db="EMBL/GenBank/DDBJ databases">
        <title>Complete sequence of Roseiflexus castenholzii DSM 13941.</title>
        <authorList>
            <consortium name="US DOE Joint Genome Institute"/>
            <person name="Copeland A."/>
            <person name="Lucas S."/>
            <person name="Lapidus A."/>
            <person name="Barry K."/>
            <person name="Glavina del Rio T."/>
            <person name="Dalin E."/>
            <person name="Tice H."/>
            <person name="Pitluck S."/>
            <person name="Thompson L.S."/>
            <person name="Brettin T."/>
            <person name="Bruce D."/>
            <person name="Detter J.C."/>
            <person name="Han C."/>
            <person name="Tapia R."/>
            <person name="Schmutz J."/>
            <person name="Larimer F."/>
            <person name="Land M."/>
            <person name="Hauser L."/>
            <person name="Kyrpides N."/>
            <person name="Mikhailova N."/>
            <person name="Bryant D.A."/>
            <person name="Hanada S."/>
            <person name="Tsukatani Y."/>
            <person name="Richardson P."/>
        </authorList>
    </citation>
    <scope>NUCLEOTIDE SEQUENCE [LARGE SCALE GENOMIC DNA]</scope>
    <source>
        <strain evidence="4">DSM 13941 / HLO8</strain>
    </source>
</reference>
<dbReference type="Pfam" id="PF13561">
    <property type="entry name" value="adh_short_C2"/>
    <property type="match status" value="1"/>
</dbReference>
<dbReference type="OrthoDB" id="9779552at2"/>
<dbReference type="PANTHER" id="PTHR42760">
    <property type="entry name" value="SHORT-CHAIN DEHYDROGENASES/REDUCTASES FAMILY MEMBER"/>
    <property type="match status" value="1"/>
</dbReference>
<comment type="similarity">
    <text evidence="1">Belongs to the short-chain dehydrogenases/reductases (SDR) family.</text>
</comment>
<evidence type="ECO:0000313" key="3">
    <source>
        <dbReference type="EMBL" id="ABU59618.1"/>
    </source>
</evidence>
<dbReference type="InterPro" id="IPR036291">
    <property type="entry name" value="NAD(P)-bd_dom_sf"/>
</dbReference>
<dbReference type="PRINTS" id="PR00081">
    <property type="entry name" value="GDHRDH"/>
</dbReference>
<dbReference type="InterPro" id="IPR002347">
    <property type="entry name" value="SDR_fam"/>
</dbReference>
<dbReference type="NCBIfam" id="NF005559">
    <property type="entry name" value="PRK07231.1"/>
    <property type="match status" value="1"/>
</dbReference>